<dbReference type="RefSeq" id="WP_061803387.1">
    <property type="nucleotide sequence ID" value="NZ_FOXX01000007.1"/>
</dbReference>
<organism evidence="9 10">
    <name type="scientific">Priestia endophytica DSM 13796</name>
    <dbReference type="NCBI Taxonomy" id="1121089"/>
    <lineage>
        <taxon>Bacteria</taxon>
        <taxon>Bacillati</taxon>
        <taxon>Bacillota</taxon>
        <taxon>Bacilli</taxon>
        <taxon>Bacillales</taxon>
        <taxon>Bacillaceae</taxon>
        <taxon>Priestia</taxon>
    </lineage>
</organism>
<dbReference type="Proteomes" id="UP000182762">
    <property type="component" value="Unassembled WGS sequence"/>
</dbReference>
<dbReference type="GeneID" id="93711749"/>
<dbReference type="EC" id="2.7.13.3" evidence="2"/>
<evidence type="ECO:0000256" key="2">
    <source>
        <dbReference type="ARBA" id="ARBA00012438"/>
    </source>
</evidence>
<comment type="catalytic activity">
    <reaction evidence="1">
        <text>ATP + protein L-histidine = ADP + protein N-phospho-L-histidine.</text>
        <dbReference type="EC" id="2.7.13.3"/>
    </reaction>
</comment>
<dbReference type="InterPro" id="IPR011712">
    <property type="entry name" value="Sig_transdc_His_kin_sub3_dim/P"/>
</dbReference>
<keyword evidence="4 9" id="KW-0418">Kinase</keyword>
<comment type="caution">
    <text evidence="9">The sequence shown here is derived from an EMBL/GenBank/DDBJ whole genome shotgun (WGS) entry which is preliminary data.</text>
</comment>
<keyword evidence="5" id="KW-0902">Two-component regulatory system</keyword>
<evidence type="ECO:0000256" key="1">
    <source>
        <dbReference type="ARBA" id="ARBA00000085"/>
    </source>
</evidence>
<dbReference type="InterPro" id="IPR050482">
    <property type="entry name" value="Sensor_HK_TwoCompSys"/>
</dbReference>
<dbReference type="PANTHER" id="PTHR24421:SF60">
    <property type="entry name" value="SENSOR HISTIDINE KINASE COMP"/>
    <property type="match status" value="1"/>
</dbReference>
<dbReference type="EMBL" id="FOXX01000007">
    <property type="protein sequence ID" value="SFQ73507.1"/>
    <property type="molecule type" value="Genomic_DNA"/>
</dbReference>
<evidence type="ECO:0000256" key="3">
    <source>
        <dbReference type="ARBA" id="ARBA00022679"/>
    </source>
</evidence>
<reference evidence="9 10" key="1">
    <citation type="submission" date="2016-10" db="EMBL/GenBank/DDBJ databases">
        <authorList>
            <person name="Varghese N."/>
            <person name="Submissions S."/>
        </authorList>
    </citation>
    <scope>NUCLEOTIDE SEQUENCE [LARGE SCALE GENOMIC DNA]</scope>
    <source>
        <strain evidence="9 10">DSM 13796</strain>
    </source>
</reference>
<dbReference type="SUPFAM" id="SSF55874">
    <property type="entry name" value="ATPase domain of HSP90 chaperone/DNA topoisomerase II/histidine kinase"/>
    <property type="match status" value="1"/>
</dbReference>
<evidence type="ECO:0000256" key="5">
    <source>
        <dbReference type="ARBA" id="ARBA00023012"/>
    </source>
</evidence>
<evidence type="ECO:0000259" key="7">
    <source>
        <dbReference type="Pfam" id="PF02518"/>
    </source>
</evidence>
<keyword evidence="10" id="KW-1185">Reference proteome</keyword>
<dbReference type="GO" id="GO:0016301">
    <property type="term" value="F:kinase activity"/>
    <property type="evidence" value="ECO:0007669"/>
    <property type="project" value="UniProtKB-KW"/>
</dbReference>
<keyword evidence="3" id="KW-0808">Transferase</keyword>
<keyword evidence="6" id="KW-1133">Transmembrane helix</keyword>
<sequence>MKHFTKNSLQEWGAVIFPFLLMNIFIYILFKDILTIQNCMLLVLMGTILLIWYLVMIGRKVKKVETLFKEESKYGKSLFGFLEKGYKENNMKNLMHILKNEISNVLNIQNVYVCRYCQEEKVFKTEGDVIADLEHIDLADTYFEVGKLENIPTGYLLLVGKYRSLSLFIYLKHGEKKIELSYYDVGWLNRMALYTCMTLQTFMLTKDFVKEIEGYELRANHSPFLSKLVFFLSENERIKLSQDIHDTILQELIFMVRELEKDSPTQHQIQKIRGKLLENIQQIRETCYELRPPFLLEMGLIGSIQNLVAKHQEKGNCSIEFLHNLAGEEQISEEITVNLYRIAQELLNNARKHSQAKFIVLSLYKKGSTLLFLYEDDGIGMDMSEHKGEREHFGIKTIRERTHSLNGKFDLSSSIGEGMLIKVELSIQRNTKTIVEDLIYDKDTVS</sequence>
<evidence type="ECO:0000259" key="8">
    <source>
        <dbReference type="Pfam" id="PF07730"/>
    </source>
</evidence>
<evidence type="ECO:0000256" key="4">
    <source>
        <dbReference type="ARBA" id="ARBA00022777"/>
    </source>
</evidence>
<feature type="domain" description="Histidine kinase/HSP90-like ATPase" evidence="7">
    <location>
        <begin position="338"/>
        <end position="426"/>
    </location>
</feature>
<evidence type="ECO:0000313" key="10">
    <source>
        <dbReference type="Proteomes" id="UP000182762"/>
    </source>
</evidence>
<dbReference type="CDD" id="cd16917">
    <property type="entry name" value="HATPase_UhpB-NarQ-NarX-like"/>
    <property type="match status" value="1"/>
</dbReference>
<feature type="transmembrane region" description="Helical" evidence="6">
    <location>
        <begin position="35"/>
        <end position="55"/>
    </location>
</feature>
<proteinExistence type="predicted"/>
<dbReference type="Pfam" id="PF07730">
    <property type="entry name" value="HisKA_3"/>
    <property type="match status" value="1"/>
</dbReference>
<dbReference type="Pfam" id="PF02518">
    <property type="entry name" value="HATPase_c"/>
    <property type="match status" value="1"/>
</dbReference>
<keyword evidence="6" id="KW-0472">Membrane</keyword>
<gene>
    <name evidence="9" type="ORF">SAMN02745910_03131</name>
</gene>
<dbReference type="InterPro" id="IPR036890">
    <property type="entry name" value="HATPase_C_sf"/>
</dbReference>
<feature type="transmembrane region" description="Helical" evidence="6">
    <location>
        <begin position="12"/>
        <end position="29"/>
    </location>
</feature>
<feature type="domain" description="Signal transduction histidine kinase subgroup 3 dimerisation and phosphoacceptor" evidence="8">
    <location>
        <begin position="236"/>
        <end position="293"/>
    </location>
</feature>
<dbReference type="Gene3D" id="3.30.565.10">
    <property type="entry name" value="Histidine kinase-like ATPase, C-terminal domain"/>
    <property type="match status" value="1"/>
</dbReference>
<dbReference type="InterPro" id="IPR003594">
    <property type="entry name" value="HATPase_dom"/>
</dbReference>
<keyword evidence="6" id="KW-0812">Transmembrane</keyword>
<accession>A0A1I6AYC5</accession>
<evidence type="ECO:0000313" key="9">
    <source>
        <dbReference type="EMBL" id="SFQ73507.1"/>
    </source>
</evidence>
<evidence type="ECO:0000256" key="6">
    <source>
        <dbReference type="SAM" id="Phobius"/>
    </source>
</evidence>
<protein>
    <recommendedName>
        <fullName evidence="2">histidine kinase</fullName>
        <ecNumber evidence="2">2.7.13.3</ecNumber>
    </recommendedName>
</protein>
<dbReference type="PANTHER" id="PTHR24421">
    <property type="entry name" value="NITRATE/NITRITE SENSOR PROTEIN NARX-RELATED"/>
    <property type="match status" value="1"/>
</dbReference>
<name>A0A1I6AYC5_9BACI</name>